<dbReference type="Proteomes" id="UP000223968">
    <property type="component" value="Unassembled WGS sequence"/>
</dbReference>
<accession>A0A2B7WHK9</accession>
<keyword evidence="1" id="KW-1133">Transmembrane helix</keyword>
<dbReference type="AlphaFoldDB" id="A0A2B7WHK9"/>
<evidence type="ECO:0000313" key="2">
    <source>
        <dbReference type="EMBL" id="PGG96059.1"/>
    </source>
</evidence>
<evidence type="ECO:0000313" key="3">
    <source>
        <dbReference type="Proteomes" id="UP000223968"/>
    </source>
</evidence>
<dbReference type="STRING" id="1447875.A0A2B7WHK9"/>
<gene>
    <name evidence="2" type="ORF">AJ79_09747</name>
</gene>
<keyword evidence="3" id="KW-1185">Reference proteome</keyword>
<dbReference type="OrthoDB" id="4188718at2759"/>
<organism evidence="2 3">
    <name type="scientific">Helicocarpus griseus UAMH5409</name>
    <dbReference type="NCBI Taxonomy" id="1447875"/>
    <lineage>
        <taxon>Eukaryota</taxon>
        <taxon>Fungi</taxon>
        <taxon>Dikarya</taxon>
        <taxon>Ascomycota</taxon>
        <taxon>Pezizomycotina</taxon>
        <taxon>Eurotiomycetes</taxon>
        <taxon>Eurotiomycetidae</taxon>
        <taxon>Onygenales</taxon>
        <taxon>Ajellomycetaceae</taxon>
        <taxon>Helicocarpus</taxon>
    </lineage>
</organism>
<feature type="transmembrane region" description="Helical" evidence="1">
    <location>
        <begin position="106"/>
        <end position="129"/>
    </location>
</feature>
<proteinExistence type="predicted"/>
<comment type="caution">
    <text evidence="2">The sequence shown here is derived from an EMBL/GenBank/DDBJ whole genome shotgun (WGS) entry which is preliminary data.</text>
</comment>
<keyword evidence="1" id="KW-0472">Membrane</keyword>
<evidence type="ECO:0000256" key="1">
    <source>
        <dbReference type="SAM" id="Phobius"/>
    </source>
</evidence>
<sequence length="200" mass="21377">MAALTLQLPFHNSSEISPEFPSRHQNPGDNSGDEDPLLYLCWRQQSCSSCLAASKVCILNLHPQPPPPPFQLLASLTDPHICPLGTRERWELRAAPLGCNVSTITFLSSFVSVLGTLALLLVGWAAVVAGRAGWRGLRRAWMRGGSGSGIGIGIGGDGGDGGWRWVNRRGRDRRVLVFVEEGRGGGGGCGNNGERRPLLG</sequence>
<name>A0A2B7WHK9_9EURO</name>
<protein>
    <submittedName>
        <fullName evidence="2">Uncharacterized protein</fullName>
    </submittedName>
</protein>
<keyword evidence="1" id="KW-0812">Transmembrane</keyword>
<reference evidence="2 3" key="1">
    <citation type="submission" date="2017-10" db="EMBL/GenBank/DDBJ databases">
        <title>Comparative genomics in systemic dimorphic fungi from Ajellomycetaceae.</title>
        <authorList>
            <person name="Munoz J.F."/>
            <person name="Mcewen J.G."/>
            <person name="Clay O.K."/>
            <person name="Cuomo C.A."/>
        </authorList>
    </citation>
    <scope>NUCLEOTIDE SEQUENCE [LARGE SCALE GENOMIC DNA]</scope>
    <source>
        <strain evidence="2 3">UAMH5409</strain>
    </source>
</reference>
<dbReference type="EMBL" id="PDNB01000297">
    <property type="protein sequence ID" value="PGG96059.1"/>
    <property type="molecule type" value="Genomic_DNA"/>
</dbReference>